<feature type="domain" description="PDZ" evidence="9">
    <location>
        <begin position="293"/>
        <end position="389"/>
    </location>
</feature>
<gene>
    <name evidence="10" type="ORF">PPNSA23_21540</name>
</gene>
<accession>A0ABQ0GZX0</accession>
<feature type="signal peptide" evidence="8">
    <location>
        <begin position="1"/>
        <end position="29"/>
    </location>
</feature>
<dbReference type="Pfam" id="PF13180">
    <property type="entry name" value="PDZ_2"/>
    <property type="match status" value="2"/>
</dbReference>
<evidence type="ECO:0000256" key="8">
    <source>
        <dbReference type="SAM" id="SignalP"/>
    </source>
</evidence>
<dbReference type="EMBL" id="BAAFZP010000001">
    <property type="protein sequence ID" value="GAB1582211.1"/>
    <property type="molecule type" value="Genomic_DNA"/>
</dbReference>
<dbReference type="Pfam" id="PF13365">
    <property type="entry name" value="Trypsin_2"/>
    <property type="match status" value="1"/>
</dbReference>
<evidence type="ECO:0000256" key="4">
    <source>
        <dbReference type="ARBA" id="ARBA00022737"/>
    </source>
</evidence>
<evidence type="ECO:0000313" key="11">
    <source>
        <dbReference type="Proteomes" id="UP001628091"/>
    </source>
</evidence>
<keyword evidence="3 8" id="KW-0732">Signal</keyword>
<evidence type="ECO:0000313" key="10">
    <source>
        <dbReference type="EMBL" id="GAB1582211.1"/>
    </source>
</evidence>
<sequence length="507" mass="53472">MAFRSSRIVGFLSAALAVALLLSPVASLAQEKSTTDMLRDTIKGLLDGDSGKTDNGQPPAPLPAPSTKQIPLSRDDMQLSFAPLVKATAPAVVNVYAARQVVTRSPFAGDPFFEQFFGRQFSGPPRIQSSLGSGVIVDPSGIVVTNNHVIKDADDIKVALSDGREFGSRILLKDEATDLAILKIDANEAFPTLALGNSDNVEVGDLVLAIGNPFGVGQTVTSGIVSAQSRTRVGISDFDFFIQTDAAINPGNSGGALIDMRGQLIGINTAIFSRSGGSIGIGFAIPSNMVRAVVETAKKGGKTFERPFIGATFQSVTPDVAESLGLAQPYGALITAVTDGGPAEKAGLKVGDLILSVEGARVDNPDVLAYRLLTAGIGSTVKLNVMSGSQQREVPVTLASAPKTPEVQSQVIEGDSPLAGAEVTELTPDIARRFRLPRTTRGVVVTGVYRSSPAMRLNLRQGDIIRRINGVEINTVSDLTEVLSAGTSLLWRFEFERNGAIIRQYIR</sequence>
<dbReference type="Gene3D" id="2.30.42.10">
    <property type="match status" value="2"/>
</dbReference>
<keyword evidence="4" id="KW-0677">Repeat</keyword>
<proteinExistence type="inferred from homology"/>
<dbReference type="PROSITE" id="PS50106">
    <property type="entry name" value="PDZ"/>
    <property type="match status" value="2"/>
</dbReference>
<organism evidence="10 11">
    <name type="scientific">Phyllobacterium phragmitis</name>
    <dbReference type="NCBI Taxonomy" id="2670329"/>
    <lineage>
        <taxon>Bacteria</taxon>
        <taxon>Pseudomonadati</taxon>
        <taxon>Pseudomonadota</taxon>
        <taxon>Alphaproteobacteria</taxon>
        <taxon>Hyphomicrobiales</taxon>
        <taxon>Phyllobacteriaceae</taxon>
        <taxon>Phyllobacterium</taxon>
    </lineage>
</organism>
<dbReference type="PANTHER" id="PTHR22939:SF129">
    <property type="entry name" value="SERINE PROTEASE HTRA2, MITOCHONDRIAL"/>
    <property type="match status" value="1"/>
</dbReference>
<dbReference type="SMART" id="SM00228">
    <property type="entry name" value="PDZ"/>
    <property type="match status" value="2"/>
</dbReference>
<dbReference type="InterPro" id="IPR001478">
    <property type="entry name" value="PDZ"/>
</dbReference>
<keyword evidence="6" id="KW-0720">Serine protease</keyword>
<dbReference type="SUPFAM" id="SSF50494">
    <property type="entry name" value="Trypsin-like serine proteases"/>
    <property type="match status" value="1"/>
</dbReference>
<dbReference type="InterPro" id="IPR036034">
    <property type="entry name" value="PDZ_sf"/>
</dbReference>
<comment type="similarity">
    <text evidence="1">Belongs to the peptidase S1C family.</text>
</comment>
<feature type="region of interest" description="Disordered" evidence="7">
    <location>
        <begin position="43"/>
        <end position="69"/>
    </location>
</feature>
<dbReference type="Proteomes" id="UP001628091">
    <property type="component" value="Unassembled WGS sequence"/>
</dbReference>
<evidence type="ECO:0000256" key="1">
    <source>
        <dbReference type="ARBA" id="ARBA00010541"/>
    </source>
</evidence>
<comment type="caution">
    <text evidence="10">The sequence shown here is derived from an EMBL/GenBank/DDBJ whole genome shotgun (WGS) entry which is preliminary data.</text>
</comment>
<name>A0ABQ0GZX0_9HYPH</name>
<reference evidence="10 11" key="1">
    <citation type="submission" date="2024-10" db="EMBL/GenBank/DDBJ databases">
        <title>Isolation, draft genome sequencing and identification of Phyllobacterium sp. NSA23, isolated from leaf soil.</title>
        <authorList>
            <person name="Akita H."/>
        </authorList>
    </citation>
    <scope>NUCLEOTIDE SEQUENCE [LARGE SCALE GENOMIC DNA]</scope>
    <source>
        <strain evidence="10 11">NSA23</strain>
    </source>
</reference>
<keyword evidence="5" id="KW-0378">Hydrolase</keyword>
<evidence type="ECO:0000259" key="9">
    <source>
        <dbReference type="PROSITE" id="PS50106"/>
    </source>
</evidence>
<evidence type="ECO:0000256" key="2">
    <source>
        <dbReference type="ARBA" id="ARBA00022670"/>
    </source>
</evidence>
<evidence type="ECO:0000256" key="3">
    <source>
        <dbReference type="ARBA" id="ARBA00022729"/>
    </source>
</evidence>
<protein>
    <submittedName>
        <fullName evidence="10">DegQ family serine endoprotease</fullName>
    </submittedName>
</protein>
<keyword evidence="2" id="KW-0645">Protease</keyword>
<dbReference type="SUPFAM" id="SSF50156">
    <property type="entry name" value="PDZ domain-like"/>
    <property type="match status" value="2"/>
</dbReference>
<evidence type="ECO:0000256" key="7">
    <source>
        <dbReference type="SAM" id="MobiDB-lite"/>
    </source>
</evidence>
<dbReference type="InterPro" id="IPR011782">
    <property type="entry name" value="Pept_S1C_Do"/>
</dbReference>
<keyword evidence="11" id="KW-1185">Reference proteome</keyword>
<dbReference type="InterPro" id="IPR001940">
    <property type="entry name" value="Peptidase_S1C"/>
</dbReference>
<feature type="domain" description="PDZ" evidence="9">
    <location>
        <begin position="442"/>
        <end position="480"/>
    </location>
</feature>
<dbReference type="PANTHER" id="PTHR22939">
    <property type="entry name" value="SERINE PROTEASE FAMILY S1C HTRA-RELATED"/>
    <property type="match status" value="1"/>
</dbReference>
<dbReference type="InterPro" id="IPR009003">
    <property type="entry name" value="Peptidase_S1_PA"/>
</dbReference>
<dbReference type="RefSeq" id="WP_407864896.1">
    <property type="nucleotide sequence ID" value="NZ_BAAFZP010000001.1"/>
</dbReference>
<feature type="chain" id="PRO_5045199086" evidence="8">
    <location>
        <begin position="30"/>
        <end position="507"/>
    </location>
</feature>
<dbReference type="Gene3D" id="2.40.10.120">
    <property type="match status" value="1"/>
</dbReference>
<dbReference type="NCBIfam" id="TIGR02037">
    <property type="entry name" value="degP_htrA_DO"/>
    <property type="match status" value="1"/>
</dbReference>
<evidence type="ECO:0000256" key="6">
    <source>
        <dbReference type="ARBA" id="ARBA00022825"/>
    </source>
</evidence>
<dbReference type="PRINTS" id="PR00834">
    <property type="entry name" value="PROTEASES2C"/>
</dbReference>
<evidence type="ECO:0000256" key="5">
    <source>
        <dbReference type="ARBA" id="ARBA00022801"/>
    </source>
</evidence>